<proteinExistence type="predicted"/>
<feature type="region of interest" description="Disordered" evidence="1">
    <location>
        <begin position="342"/>
        <end position="365"/>
    </location>
</feature>
<keyword evidence="4" id="KW-1185">Reference proteome</keyword>
<dbReference type="GeneID" id="14872156"/>
<dbReference type="InterPro" id="IPR007972">
    <property type="entry name" value="Mtfr1"/>
</dbReference>
<gene>
    <name evidence="3" type="ORF">DFA_07483</name>
</gene>
<dbReference type="OMA" id="CINIDHQ"/>
<feature type="compositionally biased region" description="Low complexity" evidence="1">
    <location>
        <begin position="176"/>
        <end position="200"/>
    </location>
</feature>
<evidence type="ECO:0008006" key="5">
    <source>
        <dbReference type="Google" id="ProtNLM"/>
    </source>
</evidence>
<feature type="region of interest" description="Disordered" evidence="1">
    <location>
        <begin position="225"/>
        <end position="244"/>
    </location>
</feature>
<keyword evidence="2" id="KW-0732">Signal</keyword>
<feature type="compositionally biased region" description="Low complexity" evidence="1">
    <location>
        <begin position="132"/>
        <end position="156"/>
    </location>
</feature>
<dbReference type="OrthoDB" id="10066480at2759"/>
<feature type="region of interest" description="Disordered" evidence="1">
    <location>
        <begin position="176"/>
        <end position="207"/>
    </location>
</feature>
<organism evidence="3 4">
    <name type="scientific">Cavenderia fasciculata</name>
    <name type="common">Slime mold</name>
    <name type="synonym">Dictyostelium fasciculatum</name>
    <dbReference type="NCBI Taxonomy" id="261658"/>
    <lineage>
        <taxon>Eukaryota</taxon>
        <taxon>Amoebozoa</taxon>
        <taxon>Evosea</taxon>
        <taxon>Eumycetozoa</taxon>
        <taxon>Dictyostelia</taxon>
        <taxon>Acytosteliales</taxon>
        <taxon>Cavenderiaceae</taxon>
        <taxon>Cavenderia</taxon>
    </lineage>
</organism>
<feature type="region of interest" description="Disordered" evidence="1">
    <location>
        <begin position="129"/>
        <end position="156"/>
    </location>
</feature>
<dbReference type="EMBL" id="GL883013">
    <property type="protein sequence ID" value="EGG20359.1"/>
    <property type="molecule type" value="Genomic_DNA"/>
</dbReference>
<feature type="chain" id="PRO_5003315843" description="WH2 domain-containing protein" evidence="2">
    <location>
        <begin position="17"/>
        <end position="381"/>
    </location>
</feature>
<accession>F4PWJ5</accession>
<dbReference type="RefSeq" id="XP_004367342.1">
    <property type="nucleotide sequence ID" value="XM_004367285.1"/>
</dbReference>
<evidence type="ECO:0000313" key="3">
    <source>
        <dbReference type="EMBL" id="EGG20359.1"/>
    </source>
</evidence>
<feature type="compositionally biased region" description="Low complexity" evidence="1">
    <location>
        <begin position="225"/>
        <end position="238"/>
    </location>
</feature>
<dbReference type="AlphaFoldDB" id="F4PWJ5"/>
<evidence type="ECO:0000313" key="4">
    <source>
        <dbReference type="Proteomes" id="UP000007797"/>
    </source>
</evidence>
<sequence>MPFVFVPLIFCFGSFAEQDSTCLIKLEKSNNTQVIEENRKKEERMSTGSKKSNSTVIHYKKNNIFYKMMGSGFLFFEMTGQSVVSFYDHILSFPEMFNRSLRRKNGFFFKINQSYLKWRNPNKSNITIKAATSTSTTNTQDDSTTSSSSFDSNNIYTTTTPTPLDTAFINTTDTTPTIISATSTPSSSSPSPSQSSSSSSKEQHLENELARLRAEFSKIMAAKSTNSTNTTTTTISSTPMPPPPPPPLPPVFKATALNIKKKNINGVAPDVNVNATPTKSMSIGDILRSGNGKVQLKKSDVVRSPGGTPIRDVTNKPSVVSTQDFIAMALKKKFQNVHVNDSPEVKKKKTGVKKTSNDSFFSDSDDDEFVDNKENKFITSY</sequence>
<name>F4PWJ5_CACFS</name>
<protein>
    <recommendedName>
        <fullName evidence="5">WH2 domain-containing protein</fullName>
    </recommendedName>
</protein>
<feature type="signal peptide" evidence="2">
    <location>
        <begin position="1"/>
        <end position="16"/>
    </location>
</feature>
<dbReference type="PANTHER" id="PTHR14215:SF0">
    <property type="entry name" value="WH2 DOMAIN-CONTAINING PROTEIN"/>
    <property type="match status" value="1"/>
</dbReference>
<dbReference type="KEGG" id="dfa:DFA_07483"/>
<reference evidence="4" key="1">
    <citation type="journal article" date="2011" name="Genome Res.">
        <title>Phylogeny-wide analysis of social amoeba genomes highlights ancient origins for complex intercellular communication.</title>
        <authorList>
            <person name="Heidel A.J."/>
            <person name="Lawal H.M."/>
            <person name="Felder M."/>
            <person name="Schilde C."/>
            <person name="Helps N.R."/>
            <person name="Tunggal B."/>
            <person name="Rivero F."/>
            <person name="John U."/>
            <person name="Schleicher M."/>
            <person name="Eichinger L."/>
            <person name="Platzer M."/>
            <person name="Noegel A.A."/>
            <person name="Schaap P."/>
            <person name="Gloeckner G."/>
        </authorList>
    </citation>
    <scope>NUCLEOTIDE SEQUENCE [LARGE SCALE GENOMIC DNA]</scope>
    <source>
        <strain evidence="4">SH3</strain>
    </source>
</reference>
<dbReference type="PANTHER" id="PTHR14215">
    <property type="entry name" value="PROTEIN OF UNKNOWN FUNCTION DUF729"/>
    <property type="match status" value="1"/>
</dbReference>
<evidence type="ECO:0000256" key="1">
    <source>
        <dbReference type="SAM" id="MobiDB-lite"/>
    </source>
</evidence>
<evidence type="ECO:0000256" key="2">
    <source>
        <dbReference type="SAM" id="SignalP"/>
    </source>
</evidence>
<dbReference type="Proteomes" id="UP000007797">
    <property type="component" value="Unassembled WGS sequence"/>
</dbReference>